<proteinExistence type="predicted"/>
<dbReference type="EMBL" id="BGZK01000716">
    <property type="protein sequence ID" value="GBP57424.1"/>
    <property type="molecule type" value="Genomic_DNA"/>
</dbReference>
<dbReference type="Proteomes" id="UP000299102">
    <property type="component" value="Unassembled WGS sequence"/>
</dbReference>
<gene>
    <name evidence="2" type="ORF">EVAR_41317_1</name>
</gene>
<dbReference type="AlphaFoldDB" id="A0A4C1X542"/>
<feature type="region of interest" description="Disordered" evidence="1">
    <location>
        <begin position="1"/>
        <end position="30"/>
    </location>
</feature>
<evidence type="ECO:0000256" key="1">
    <source>
        <dbReference type="SAM" id="MobiDB-lite"/>
    </source>
</evidence>
<accession>A0A4C1X542</accession>
<evidence type="ECO:0000313" key="2">
    <source>
        <dbReference type="EMBL" id="GBP57424.1"/>
    </source>
</evidence>
<protein>
    <submittedName>
        <fullName evidence="2">Uncharacterized protein</fullName>
    </submittedName>
</protein>
<feature type="region of interest" description="Disordered" evidence="1">
    <location>
        <begin position="50"/>
        <end position="85"/>
    </location>
</feature>
<keyword evidence="3" id="KW-1185">Reference proteome</keyword>
<sequence>MARWHLWAQATPRAHSTASKRDTERDGIEKKTVKTENKVSDFRHRAMYTGESRETTALPASEAGDTCYRESTTNSDGNRSRLIRV</sequence>
<comment type="caution">
    <text evidence="2">The sequence shown here is derived from an EMBL/GenBank/DDBJ whole genome shotgun (WGS) entry which is preliminary data.</text>
</comment>
<reference evidence="2 3" key="1">
    <citation type="journal article" date="2019" name="Commun. Biol.">
        <title>The bagworm genome reveals a unique fibroin gene that provides high tensile strength.</title>
        <authorList>
            <person name="Kono N."/>
            <person name="Nakamura H."/>
            <person name="Ohtoshi R."/>
            <person name="Tomita M."/>
            <person name="Numata K."/>
            <person name="Arakawa K."/>
        </authorList>
    </citation>
    <scope>NUCLEOTIDE SEQUENCE [LARGE SCALE GENOMIC DNA]</scope>
</reference>
<feature type="compositionally biased region" description="Basic and acidic residues" evidence="1">
    <location>
        <begin position="19"/>
        <end position="30"/>
    </location>
</feature>
<evidence type="ECO:0000313" key="3">
    <source>
        <dbReference type="Proteomes" id="UP000299102"/>
    </source>
</evidence>
<organism evidence="2 3">
    <name type="scientific">Eumeta variegata</name>
    <name type="common">Bagworm moth</name>
    <name type="synonym">Eumeta japonica</name>
    <dbReference type="NCBI Taxonomy" id="151549"/>
    <lineage>
        <taxon>Eukaryota</taxon>
        <taxon>Metazoa</taxon>
        <taxon>Ecdysozoa</taxon>
        <taxon>Arthropoda</taxon>
        <taxon>Hexapoda</taxon>
        <taxon>Insecta</taxon>
        <taxon>Pterygota</taxon>
        <taxon>Neoptera</taxon>
        <taxon>Endopterygota</taxon>
        <taxon>Lepidoptera</taxon>
        <taxon>Glossata</taxon>
        <taxon>Ditrysia</taxon>
        <taxon>Tineoidea</taxon>
        <taxon>Psychidae</taxon>
        <taxon>Oiketicinae</taxon>
        <taxon>Eumeta</taxon>
    </lineage>
</organism>
<name>A0A4C1X542_EUMVA</name>